<accession>A0ABU9Y500</accession>
<protein>
    <recommendedName>
        <fullName evidence="2">phospholipase C</fullName>
        <ecNumber evidence="2">3.1.4.3</ecNumber>
    </recommendedName>
</protein>
<keyword evidence="3" id="KW-0378">Hydrolase</keyword>
<feature type="domain" description="Bacterial phospholipase C C-terminal" evidence="5">
    <location>
        <begin position="601"/>
        <end position="684"/>
    </location>
</feature>
<dbReference type="InterPro" id="IPR006311">
    <property type="entry name" value="TAT_signal"/>
</dbReference>
<name>A0ABU9Y500_9SPHN</name>
<dbReference type="PANTHER" id="PTHR31956">
    <property type="entry name" value="NON-SPECIFIC PHOSPHOLIPASE C4-RELATED"/>
    <property type="match status" value="1"/>
</dbReference>
<evidence type="ECO:0000313" key="6">
    <source>
        <dbReference type="EMBL" id="MEN2790870.1"/>
    </source>
</evidence>
<dbReference type="EC" id="3.1.4.3" evidence="2"/>
<evidence type="ECO:0000256" key="2">
    <source>
        <dbReference type="ARBA" id="ARBA00012018"/>
    </source>
</evidence>
<proteinExistence type="inferred from homology"/>
<dbReference type="RefSeq" id="WP_343891118.1">
    <property type="nucleotide sequence ID" value="NZ_BAAAEH010000039.1"/>
</dbReference>
<dbReference type="InterPro" id="IPR017767">
    <property type="entry name" value="PC-PLC"/>
</dbReference>
<evidence type="ECO:0000259" key="5">
    <source>
        <dbReference type="Pfam" id="PF05506"/>
    </source>
</evidence>
<dbReference type="Proteomes" id="UP001419910">
    <property type="component" value="Unassembled WGS sequence"/>
</dbReference>
<feature type="domain" description="Bacterial phospholipase C C-terminal" evidence="5">
    <location>
        <begin position="511"/>
        <end position="595"/>
    </location>
</feature>
<dbReference type="InterPro" id="IPR007312">
    <property type="entry name" value="Phosphoesterase"/>
</dbReference>
<gene>
    <name evidence="6" type="ORF">ABC974_14615</name>
</gene>
<evidence type="ECO:0000256" key="1">
    <source>
        <dbReference type="ARBA" id="ARBA00009717"/>
    </source>
</evidence>
<dbReference type="PROSITE" id="PS51318">
    <property type="entry name" value="TAT"/>
    <property type="match status" value="1"/>
</dbReference>
<evidence type="ECO:0000256" key="4">
    <source>
        <dbReference type="SAM" id="MobiDB-lite"/>
    </source>
</evidence>
<dbReference type="InterPro" id="IPR017850">
    <property type="entry name" value="Alkaline_phosphatase_core_sf"/>
</dbReference>
<dbReference type="Pfam" id="PF05506">
    <property type="entry name" value="PLipase_C_C"/>
    <property type="match status" value="2"/>
</dbReference>
<sequence>MVDMDRRKLLLAAGAGMVAASPIARAFAIDADVRSGSLMDVEHVVILMQENRGFDHYFGSMAGVRGFGDRFPIPSAAGHPRQTVWTQFQDPATPAAVAPFHLDTKASFALMRAEGTPHSWPDAQAAWDEGRMSRWPEAKTVRSMGYYLAGDIPFQFALADAFTVCDAYHCSIQTGTNSNRLFLWSGTNDPGGAQGGPAIGNSHDSLVKDGGSPIGYRWTTYVERLQAAGIDWRIYEDMADNFTDNPLAGFTRFRDAHDAGPGGPDHDLVDRGLSTQKLDRLRRDVLAGKLPQVSYIVADAASSEHPAASSPAQGADYTARVIEALTANPAVWSRTVLFVMFDENDGFFDHVPPPAPPSRDPAAPDGLAGGSTVATGGEYHLVRSEADAKSETPALIGRPYGLGPRVPMYVVSPWSRGGWVNSEVFDHTSVIRFLEQRFGVQEPNISPWRRAVCGDLTSAFDFRRPNDARNWAPLPATAAQSARAAALPGETPAAPPAEPHMPVQASGARRSRALPYRLEVRADVANDGVRLVFENAGRAAAVFHVYDRLHRDRIPRRYTVGPGERLTGDWGGRENEPLDLWILGPNGFHRHVAGRLAMAEPRVSLSADPDRLSIALTIANPGKATRRIEARPMAYGHALGPGSFTLAPGQSTTARWSVSATHGWYDIAVRVPEDSRYLRRFAGRLETGRDSISDPAMGGPATMLHLP</sequence>
<feature type="region of interest" description="Disordered" evidence="4">
    <location>
        <begin position="351"/>
        <end position="370"/>
    </location>
</feature>
<evidence type="ECO:0000256" key="3">
    <source>
        <dbReference type="ARBA" id="ARBA00022801"/>
    </source>
</evidence>
<dbReference type="NCBIfam" id="TIGR03396">
    <property type="entry name" value="PC_PLC"/>
    <property type="match status" value="1"/>
</dbReference>
<dbReference type="InterPro" id="IPR008475">
    <property type="entry name" value="PLipase_C_C"/>
</dbReference>
<comment type="caution">
    <text evidence="6">The sequence shown here is derived from an EMBL/GenBank/DDBJ whole genome shotgun (WGS) entry which is preliminary data.</text>
</comment>
<evidence type="ECO:0000313" key="7">
    <source>
        <dbReference type="Proteomes" id="UP001419910"/>
    </source>
</evidence>
<comment type="similarity">
    <text evidence="1">Belongs to the bacterial phospholipase C family.</text>
</comment>
<dbReference type="Pfam" id="PF04185">
    <property type="entry name" value="Phosphoesterase"/>
    <property type="match status" value="1"/>
</dbReference>
<organism evidence="6 7">
    <name type="scientific">Sphingomonas oligophenolica</name>
    <dbReference type="NCBI Taxonomy" id="301154"/>
    <lineage>
        <taxon>Bacteria</taxon>
        <taxon>Pseudomonadati</taxon>
        <taxon>Pseudomonadota</taxon>
        <taxon>Alphaproteobacteria</taxon>
        <taxon>Sphingomonadales</taxon>
        <taxon>Sphingomonadaceae</taxon>
        <taxon>Sphingomonas</taxon>
    </lineage>
</organism>
<feature type="region of interest" description="Disordered" evidence="4">
    <location>
        <begin position="485"/>
        <end position="508"/>
    </location>
</feature>
<dbReference type="Gene3D" id="3.40.720.10">
    <property type="entry name" value="Alkaline Phosphatase, subunit A"/>
    <property type="match status" value="2"/>
</dbReference>
<reference evidence="6 7" key="1">
    <citation type="submission" date="2024-05" db="EMBL/GenBank/DDBJ databases">
        <authorList>
            <person name="Liu Q."/>
            <person name="Xin Y.-H."/>
        </authorList>
    </citation>
    <scope>NUCLEOTIDE SEQUENCE [LARGE SCALE GENOMIC DNA]</scope>
    <source>
        <strain evidence="6 7">CGMCC 1.10181</strain>
    </source>
</reference>
<dbReference type="EMBL" id="JBDIME010000012">
    <property type="protein sequence ID" value="MEN2790870.1"/>
    <property type="molecule type" value="Genomic_DNA"/>
</dbReference>
<dbReference type="PANTHER" id="PTHR31956:SF36">
    <property type="entry name" value="NON-HEMOLYTIC PHOSPHOLIPASE C"/>
    <property type="match status" value="1"/>
</dbReference>
<keyword evidence="7" id="KW-1185">Reference proteome</keyword>
<dbReference type="CDD" id="cd16014">
    <property type="entry name" value="PLC"/>
    <property type="match status" value="1"/>
</dbReference>